<dbReference type="AlphaFoldDB" id="A0A255HDD9"/>
<feature type="transmembrane region" description="Helical" evidence="1">
    <location>
        <begin position="90"/>
        <end position="112"/>
    </location>
</feature>
<reference evidence="3 4" key="1">
    <citation type="submission" date="2017-07" db="EMBL/GenBank/DDBJ databases">
        <title>Draft whole genome sequences of clinical Proprionibacteriaceae strains.</title>
        <authorList>
            <person name="Bernier A.-M."/>
            <person name="Bernard K."/>
            <person name="Domingo M.-C."/>
        </authorList>
    </citation>
    <scope>NUCLEOTIDE SEQUENCE [LARGE SCALE GENOMIC DNA]</scope>
    <source>
        <strain evidence="3 4">NML 130396</strain>
    </source>
</reference>
<feature type="domain" description="DUF1707" evidence="2">
    <location>
        <begin position="8"/>
        <end position="60"/>
    </location>
</feature>
<evidence type="ECO:0000256" key="1">
    <source>
        <dbReference type="SAM" id="Phobius"/>
    </source>
</evidence>
<dbReference type="OrthoDB" id="3534574at2"/>
<feature type="transmembrane region" description="Helical" evidence="1">
    <location>
        <begin position="142"/>
        <end position="162"/>
    </location>
</feature>
<evidence type="ECO:0000313" key="3">
    <source>
        <dbReference type="EMBL" id="OYO24923.1"/>
    </source>
</evidence>
<keyword evidence="1" id="KW-0812">Transmembrane</keyword>
<dbReference type="EMBL" id="NMVQ01000001">
    <property type="protein sequence ID" value="OYO24923.1"/>
    <property type="molecule type" value="Genomic_DNA"/>
</dbReference>
<dbReference type="Pfam" id="PF08044">
    <property type="entry name" value="DUF1707"/>
    <property type="match status" value="1"/>
</dbReference>
<dbReference type="PANTHER" id="PTHR40763">
    <property type="entry name" value="MEMBRANE PROTEIN-RELATED"/>
    <property type="match status" value="1"/>
</dbReference>
<proteinExistence type="predicted"/>
<dbReference type="RefSeq" id="WP_094362131.1">
    <property type="nucleotide sequence ID" value="NZ_NMVQ01000001.1"/>
</dbReference>
<keyword evidence="1" id="KW-0472">Membrane</keyword>
<organism evidence="3 4">
    <name type="scientific">Enemella dayhoffiae</name>
    <dbReference type="NCBI Taxonomy" id="2016507"/>
    <lineage>
        <taxon>Bacteria</taxon>
        <taxon>Bacillati</taxon>
        <taxon>Actinomycetota</taxon>
        <taxon>Actinomycetes</taxon>
        <taxon>Propionibacteriales</taxon>
        <taxon>Propionibacteriaceae</taxon>
        <taxon>Enemella</taxon>
    </lineage>
</organism>
<dbReference type="InterPro" id="IPR012551">
    <property type="entry name" value="DUF1707_SHOCT-like"/>
</dbReference>
<protein>
    <recommendedName>
        <fullName evidence="2">DUF1707 domain-containing protein</fullName>
    </recommendedName>
</protein>
<evidence type="ECO:0000259" key="2">
    <source>
        <dbReference type="Pfam" id="PF08044"/>
    </source>
</evidence>
<sequence>MVQENPDLRIGDAERDDATRLLTEHLEAGRLDHDEFTDRVERTLRARHDSQLQELFVDLPGRRPGQRVAAVSPAPAPVAAVPPVRRIPPVAWWVGTTVLALLALSSLLGAFAGGGHHHGPPMRGGRGGGPGRMVEQGPHPMVWLPMVIAVVVVLGVVGAVAFQRVRARRRSRS</sequence>
<keyword evidence="4" id="KW-1185">Reference proteome</keyword>
<name>A0A255HDD9_9ACTN</name>
<gene>
    <name evidence="3" type="ORF">CGZ93_00085</name>
</gene>
<dbReference type="PANTHER" id="PTHR40763:SF5">
    <property type="entry name" value="MEMBRANE PROTEIN"/>
    <property type="match status" value="1"/>
</dbReference>
<keyword evidence="1" id="KW-1133">Transmembrane helix</keyword>
<comment type="caution">
    <text evidence="3">The sequence shown here is derived from an EMBL/GenBank/DDBJ whole genome shotgun (WGS) entry which is preliminary data.</text>
</comment>
<dbReference type="Proteomes" id="UP000216311">
    <property type="component" value="Unassembled WGS sequence"/>
</dbReference>
<accession>A0A255HDD9</accession>
<evidence type="ECO:0000313" key="4">
    <source>
        <dbReference type="Proteomes" id="UP000216311"/>
    </source>
</evidence>